<dbReference type="AlphaFoldDB" id="A0A2P2PDG8"/>
<evidence type="ECO:0000313" key="1">
    <source>
        <dbReference type="EMBL" id="MBX52780.1"/>
    </source>
</evidence>
<proteinExistence type="predicted"/>
<protein>
    <submittedName>
        <fullName evidence="1">Uncharacterized protein</fullName>
    </submittedName>
</protein>
<name>A0A2P2PDG8_RHIMU</name>
<reference evidence="1" key="1">
    <citation type="submission" date="2018-02" db="EMBL/GenBank/DDBJ databases">
        <title>Rhizophora mucronata_Transcriptome.</title>
        <authorList>
            <person name="Meera S.P."/>
            <person name="Sreeshan A."/>
            <person name="Augustine A."/>
        </authorList>
    </citation>
    <scope>NUCLEOTIDE SEQUENCE</scope>
    <source>
        <tissue evidence="1">Leaf</tissue>
    </source>
</reference>
<organism evidence="1">
    <name type="scientific">Rhizophora mucronata</name>
    <name type="common">Asiatic mangrove</name>
    <dbReference type="NCBI Taxonomy" id="61149"/>
    <lineage>
        <taxon>Eukaryota</taxon>
        <taxon>Viridiplantae</taxon>
        <taxon>Streptophyta</taxon>
        <taxon>Embryophyta</taxon>
        <taxon>Tracheophyta</taxon>
        <taxon>Spermatophyta</taxon>
        <taxon>Magnoliopsida</taxon>
        <taxon>eudicotyledons</taxon>
        <taxon>Gunneridae</taxon>
        <taxon>Pentapetalae</taxon>
        <taxon>rosids</taxon>
        <taxon>fabids</taxon>
        <taxon>Malpighiales</taxon>
        <taxon>Rhizophoraceae</taxon>
        <taxon>Rhizophora</taxon>
    </lineage>
</organism>
<accession>A0A2P2PDG8</accession>
<sequence>MSQKLMSSNLYSLSFPKLHRGTWITTSK</sequence>
<dbReference type="EMBL" id="GGEC01072296">
    <property type="protein sequence ID" value="MBX52780.1"/>
    <property type="molecule type" value="Transcribed_RNA"/>
</dbReference>